<evidence type="ECO:0000313" key="1">
    <source>
        <dbReference type="EMBL" id="KKU20663.1"/>
    </source>
</evidence>
<accession>A0A0G1QSE7</accession>
<dbReference type="Proteomes" id="UP000034107">
    <property type="component" value="Unassembled WGS sequence"/>
</dbReference>
<dbReference type="EMBL" id="LCLS01000033">
    <property type="protein sequence ID" value="KKU20663.1"/>
    <property type="molecule type" value="Genomic_DNA"/>
</dbReference>
<sequence>MTMYPIKKITETETIEEAIKQAGGILPVFEVFYLESIKYAADRANVAFKRFKDALPQRDNNPSLIVASAQEALTHTGTLSKFFWPVRDNGISFQRGRKLCKVFGLTEASPLKSRDLRNTLEHFDEKLDIYLKKYPTGAIFPDPQIGSVDITTTPIIHVFRMVDTNKLSFVLFDKTYEFGPLVNLIEEILVQTEEMIKEGGRFKSNNPSV</sequence>
<comment type="caution">
    <text evidence="1">The sequence shown here is derived from an EMBL/GenBank/DDBJ whole genome shotgun (WGS) entry which is preliminary data.</text>
</comment>
<proteinExistence type="predicted"/>
<dbReference type="AlphaFoldDB" id="A0A0G1QSE7"/>
<gene>
    <name evidence="1" type="ORF">UX31_C0033G0021</name>
</gene>
<evidence type="ECO:0000313" key="2">
    <source>
        <dbReference type="Proteomes" id="UP000034107"/>
    </source>
</evidence>
<protein>
    <submittedName>
        <fullName evidence="1">Uncharacterized protein</fullName>
    </submittedName>
</protein>
<reference evidence="1 2" key="1">
    <citation type="journal article" date="2015" name="Nature">
        <title>rRNA introns, odd ribosomes, and small enigmatic genomes across a large radiation of phyla.</title>
        <authorList>
            <person name="Brown C.T."/>
            <person name="Hug L.A."/>
            <person name="Thomas B.C."/>
            <person name="Sharon I."/>
            <person name="Castelle C.J."/>
            <person name="Singh A."/>
            <person name="Wilkins M.J."/>
            <person name="Williams K.H."/>
            <person name="Banfield J.F."/>
        </authorList>
    </citation>
    <scope>NUCLEOTIDE SEQUENCE [LARGE SCALE GENOMIC DNA]</scope>
</reference>
<organism evidence="1 2">
    <name type="scientific">Candidatus Nomurabacteria bacterium GW2011_GWA1_46_11</name>
    <dbReference type="NCBI Taxonomy" id="1618732"/>
    <lineage>
        <taxon>Bacteria</taxon>
        <taxon>Candidatus Nomuraibacteriota</taxon>
    </lineage>
</organism>
<name>A0A0G1QSE7_9BACT</name>